<dbReference type="EMBL" id="ML976047">
    <property type="protein sequence ID" value="KAF1941449.1"/>
    <property type="molecule type" value="Genomic_DNA"/>
</dbReference>
<accession>A0A6A5SPL6</accession>
<dbReference type="PANTHER" id="PTHR36578:SF2">
    <property type="entry name" value="PA14 DOMAIN-CONTAINING PROTEIN"/>
    <property type="match status" value="1"/>
</dbReference>
<reference evidence="2" key="1">
    <citation type="journal article" date="2020" name="Stud. Mycol.">
        <title>101 Dothideomycetes genomes: a test case for predicting lifestyles and emergence of pathogens.</title>
        <authorList>
            <person name="Haridas S."/>
            <person name="Albert R."/>
            <person name="Binder M."/>
            <person name="Bloem J."/>
            <person name="Labutti K."/>
            <person name="Salamov A."/>
            <person name="Andreopoulos B."/>
            <person name="Baker S."/>
            <person name="Barry K."/>
            <person name="Bills G."/>
            <person name="Bluhm B."/>
            <person name="Cannon C."/>
            <person name="Castanera R."/>
            <person name="Culley D."/>
            <person name="Daum C."/>
            <person name="Ezra D."/>
            <person name="Gonzalez J."/>
            <person name="Henrissat B."/>
            <person name="Kuo A."/>
            <person name="Liang C."/>
            <person name="Lipzen A."/>
            <person name="Lutzoni F."/>
            <person name="Magnuson J."/>
            <person name="Mondo S."/>
            <person name="Nolan M."/>
            <person name="Ohm R."/>
            <person name="Pangilinan J."/>
            <person name="Park H.-J."/>
            <person name="Ramirez L."/>
            <person name="Alfaro M."/>
            <person name="Sun H."/>
            <person name="Tritt A."/>
            <person name="Yoshinaga Y."/>
            <person name="Zwiers L.-H."/>
            <person name="Turgeon B."/>
            <person name="Goodwin S."/>
            <person name="Spatafora J."/>
            <person name="Crous P."/>
            <person name="Grigoriev I."/>
        </authorList>
    </citation>
    <scope>NUCLEOTIDE SEQUENCE</scope>
    <source>
        <strain evidence="2">CBS 161.51</strain>
    </source>
</reference>
<evidence type="ECO:0000256" key="1">
    <source>
        <dbReference type="SAM" id="SignalP"/>
    </source>
</evidence>
<keyword evidence="1" id="KW-0732">Signal</keyword>
<evidence type="ECO:0000313" key="2">
    <source>
        <dbReference type="EMBL" id="KAF1941449.1"/>
    </source>
</evidence>
<dbReference type="OrthoDB" id="271448at2759"/>
<protein>
    <recommendedName>
        <fullName evidence="4">Apple domain-containing protein</fullName>
    </recommendedName>
</protein>
<dbReference type="PANTHER" id="PTHR36578">
    <property type="entry name" value="CHROMOSOME 15, WHOLE GENOME SHOTGUN SEQUENCE"/>
    <property type="match status" value="1"/>
</dbReference>
<sequence>MPFLRSVALVAAASSAWAAPAPLSYGPCIPLEIGTGPVPPVDTPEAFQELAALSSPAYLASSPEGYVQAYKDEMFTYNEPDQFIDYVHMPKYDVPACAAACNSHAGCNAFTIFFERSPVVNPGPGCANPASTTVIKCDLWAGTITREIALNHGQMREEFSVVMAGSNAYVKDVIDDGSIPVVFGYDVEAYENGNAIVALLDCNNTDTYMGVAAFKDGRFDIARCIAACNKASATDAFGRHCRFMNTYLQRRDGVPFSQHCALYTHHWPKQYATNSGQVRKDSKITISETDSFGITDAAGDFEACLPKDGPAPVPTPSPNAAVVVTTITSTFVDIFIPTEFPVIPTETFTDWDPTATPVLAAATAL</sequence>
<dbReference type="AlphaFoldDB" id="A0A6A5SPL6"/>
<proteinExistence type="predicted"/>
<evidence type="ECO:0000313" key="3">
    <source>
        <dbReference type="Proteomes" id="UP000800038"/>
    </source>
</evidence>
<keyword evidence="3" id="KW-1185">Reference proteome</keyword>
<dbReference type="Proteomes" id="UP000800038">
    <property type="component" value="Unassembled WGS sequence"/>
</dbReference>
<gene>
    <name evidence="2" type="ORF">EJ02DRAFT_202427</name>
</gene>
<name>A0A6A5SPL6_9PLEO</name>
<feature type="chain" id="PRO_5025389595" description="Apple domain-containing protein" evidence="1">
    <location>
        <begin position="19"/>
        <end position="365"/>
    </location>
</feature>
<evidence type="ECO:0008006" key="4">
    <source>
        <dbReference type="Google" id="ProtNLM"/>
    </source>
</evidence>
<organism evidence="2 3">
    <name type="scientific">Clathrospora elynae</name>
    <dbReference type="NCBI Taxonomy" id="706981"/>
    <lineage>
        <taxon>Eukaryota</taxon>
        <taxon>Fungi</taxon>
        <taxon>Dikarya</taxon>
        <taxon>Ascomycota</taxon>
        <taxon>Pezizomycotina</taxon>
        <taxon>Dothideomycetes</taxon>
        <taxon>Pleosporomycetidae</taxon>
        <taxon>Pleosporales</taxon>
        <taxon>Diademaceae</taxon>
        <taxon>Clathrospora</taxon>
    </lineage>
</organism>
<feature type="signal peptide" evidence="1">
    <location>
        <begin position="1"/>
        <end position="18"/>
    </location>
</feature>